<keyword evidence="3" id="KW-0547">Nucleotide-binding</keyword>
<gene>
    <name evidence="6" type="ORF">S03H2_13382</name>
</gene>
<evidence type="ECO:0000256" key="1">
    <source>
        <dbReference type="ARBA" id="ARBA00005417"/>
    </source>
</evidence>
<feature type="non-terminal residue" evidence="6">
    <location>
        <position position="188"/>
    </location>
</feature>
<name>X1EWT3_9ZZZZ</name>
<evidence type="ECO:0000256" key="4">
    <source>
        <dbReference type="ARBA" id="ARBA00022840"/>
    </source>
</evidence>
<organism evidence="6">
    <name type="scientific">marine sediment metagenome</name>
    <dbReference type="NCBI Taxonomy" id="412755"/>
    <lineage>
        <taxon>unclassified sequences</taxon>
        <taxon>metagenomes</taxon>
        <taxon>ecological metagenomes</taxon>
    </lineage>
</organism>
<dbReference type="GO" id="GO:0016887">
    <property type="term" value="F:ATP hydrolysis activity"/>
    <property type="evidence" value="ECO:0007669"/>
    <property type="project" value="InterPro"/>
</dbReference>
<dbReference type="PANTHER" id="PTHR42711">
    <property type="entry name" value="ABC TRANSPORTER ATP-BINDING PROTEIN"/>
    <property type="match status" value="1"/>
</dbReference>
<keyword evidence="2" id="KW-0813">Transport</keyword>
<protein>
    <recommendedName>
        <fullName evidence="5">ABC transporter domain-containing protein</fullName>
    </recommendedName>
</protein>
<dbReference type="InterPro" id="IPR050763">
    <property type="entry name" value="ABC_transporter_ATP-binding"/>
</dbReference>
<feature type="domain" description="ABC transporter" evidence="5">
    <location>
        <begin position="6"/>
        <end position="188"/>
    </location>
</feature>
<keyword evidence="4" id="KW-0067">ATP-binding</keyword>
<dbReference type="PROSITE" id="PS00211">
    <property type="entry name" value="ABC_TRANSPORTER_1"/>
    <property type="match status" value="1"/>
</dbReference>
<dbReference type="Pfam" id="PF00005">
    <property type="entry name" value="ABC_tran"/>
    <property type="match status" value="1"/>
</dbReference>
<evidence type="ECO:0000259" key="5">
    <source>
        <dbReference type="PROSITE" id="PS50893"/>
    </source>
</evidence>
<comment type="caution">
    <text evidence="6">The sequence shown here is derived from an EMBL/GenBank/DDBJ whole genome shotgun (WGS) entry which is preliminary data.</text>
</comment>
<comment type="similarity">
    <text evidence="1">Belongs to the ABC transporter superfamily.</text>
</comment>
<dbReference type="InterPro" id="IPR017871">
    <property type="entry name" value="ABC_transporter-like_CS"/>
</dbReference>
<reference evidence="6" key="1">
    <citation type="journal article" date="2014" name="Front. Microbiol.">
        <title>High frequency of phylogenetically diverse reductive dehalogenase-homologous genes in deep subseafloor sedimentary metagenomes.</title>
        <authorList>
            <person name="Kawai M."/>
            <person name="Futagami T."/>
            <person name="Toyoda A."/>
            <person name="Takaki Y."/>
            <person name="Nishi S."/>
            <person name="Hori S."/>
            <person name="Arai W."/>
            <person name="Tsubouchi T."/>
            <person name="Morono Y."/>
            <person name="Uchiyama I."/>
            <person name="Ito T."/>
            <person name="Fujiyama A."/>
            <person name="Inagaki F."/>
            <person name="Takami H."/>
        </authorList>
    </citation>
    <scope>NUCLEOTIDE SEQUENCE</scope>
    <source>
        <strain evidence="6">Expedition CK06-06</strain>
    </source>
</reference>
<dbReference type="InterPro" id="IPR027417">
    <property type="entry name" value="P-loop_NTPase"/>
</dbReference>
<proteinExistence type="inferred from homology"/>
<dbReference type="SUPFAM" id="SSF52540">
    <property type="entry name" value="P-loop containing nucleoside triphosphate hydrolases"/>
    <property type="match status" value="1"/>
</dbReference>
<evidence type="ECO:0000313" key="6">
    <source>
        <dbReference type="EMBL" id="GAH37002.1"/>
    </source>
</evidence>
<dbReference type="GO" id="GO:0005524">
    <property type="term" value="F:ATP binding"/>
    <property type="evidence" value="ECO:0007669"/>
    <property type="project" value="UniProtKB-KW"/>
</dbReference>
<dbReference type="PANTHER" id="PTHR42711:SF5">
    <property type="entry name" value="ABC TRANSPORTER ATP-BINDING PROTEIN NATA"/>
    <property type="match status" value="1"/>
</dbReference>
<dbReference type="EMBL" id="BARU01006796">
    <property type="protein sequence ID" value="GAH37002.1"/>
    <property type="molecule type" value="Genomic_DNA"/>
</dbReference>
<sequence>MTDCVIECKNIVKKFEDYKAVNKVSFEVHKGELFTLLGPNGAGKTTLVKILTGQLAATSGSAKVLGEKVDEILKSDMKYKLSYVPQEYLIWEDLTVFENINLMGKLYGLKKLELTKKVEGLIKDFGLEGHEKKRAEKLSGGMKRKLSIAMSLMNDPLLLFLDEPTTGLDVHARTLLMEDLKRLKNAGT</sequence>
<evidence type="ECO:0000256" key="2">
    <source>
        <dbReference type="ARBA" id="ARBA00022448"/>
    </source>
</evidence>
<accession>X1EWT3</accession>
<dbReference type="PROSITE" id="PS50893">
    <property type="entry name" value="ABC_TRANSPORTER_2"/>
    <property type="match status" value="1"/>
</dbReference>
<evidence type="ECO:0000256" key="3">
    <source>
        <dbReference type="ARBA" id="ARBA00022741"/>
    </source>
</evidence>
<dbReference type="AlphaFoldDB" id="X1EWT3"/>
<dbReference type="InterPro" id="IPR003439">
    <property type="entry name" value="ABC_transporter-like_ATP-bd"/>
</dbReference>
<dbReference type="Gene3D" id="3.40.50.300">
    <property type="entry name" value="P-loop containing nucleotide triphosphate hydrolases"/>
    <property type="match status" value="1"/>
</dbReference>